<reference evidence="3" key="2">
    <citation type="submission" date="2017-05" db="UniProtKB">
        <authorList>
            <consortium name="EnsemblMetazoa"/>
        </authorList>
    </citation>
    <scope>IDENTIFICATION</scope>
</reference>
<gene>
    <name evidence="3" type="primary">109580688</name>
</gene>
<dbReference type="PROSITE" id="PS51421">
    <property type="entry name" value="RAS"/>
    <property type="match status" value="1"/>
</dbReference>
<keyword evidence="4" id="KW-1185">Reference proteome</keyword>
<evidence type="ECO:0000313" key="3">
    <source>
        <dbReference type="EnsemblMetazoa" id="Aqu2.1.44175_001"/>
    </source>
</evidence>
<dbReference type="InterPro" id="IPR005225">
    <property type="entry name" value="Small_GTP-bd"/>
</dbReference>
<accession>A0A1X7VWD7</accession>
<dbReference type="GO" id="GO:0003924">
    <property type="term" value="F:GTPase activity"/>
    <property type="evidence" value="ECO:0007669"/>
    <property type="project" value="InterPro"/>
</dbReference>
<reference evidence="4" key="1">
    <citation type="journal article" date="2010" name="Nature">
        <title>The Amphimedon queenslandica genome and the evolution of animal complexity.</title>
        <authorList>
            <person name="Srivastava M."/>
            <person name="Simakov O."/>
            <person name="Chapman J."/>
            <person name="Fahey B."/>
            <person name="Gauthier M.E."/>
            <person name="Mitros T."/>
            <person name="Richards G.S."/>
            <person name="Conaco C."/>
            <person name="Dacre M."/>
            <person name="Hellsten U."/>
            <person name="Larroux C."/>
            <person name="Putnam N.H."/>
            <person name="Stanke M."/>
            <person name="Adamska M."/>
            <person name="Darling A."/>
            <person name="Degnan S.M."/>
            <person name="Oakley T.H."/>
            <person name="Plachetzki D.C."/>
            <person name="Zhai Y."/>
            <person name="Adamski M."/>
            <person name="Calcino A."/>
            <person name="Cummins S.F."/>
            <person name="Goodstein D.M."/>
            <person name="Harris C."/>
            <person name="Jackson D.J."/>
            <person name="Leys S.P."/>
            <person name="Shu S."/>
            <person name="Woodcroft B.J."/>
            <person name="Vervoort M."/>
            <person name="Kosik K.S."/>
            <person name="Manning G."/>
            <person name="Degnan B.M."/>
            <person name="Rokhsar D.S."/>
        </authorList>
    </citation>
    <scope>NUCLEOTIDE SEQUENCE [LARGE SCALE GENOMIC DNA]</scope>
</reference>
<dbReference type="Pfam" id="PF00071">
    <property type="entry name" value="Ras"/>
    <property type="match status" value="1"/>
</dbReference>
<keyword evidence="1" id="KW-0547">Nucleotide-binding</keyword>
<proteinExistence type="predicted"/>
<dbReference type="CDD" id="cd00157">
    <property type="entry name" value="Rho"/>
    <property type="match status" value="1"/>
</dbReference>
<evidence type="ECO:0000313" key="4">
    <source>
        <dbReference type="Proteomes" id="UP000007879"/>
    </source>
</evidence>
<dbReference type="SMART" id="SM00175">
    <property type="entry name" value="RAB"/>
    <property type="match status" value="1"/>
</dbReference>
<dbReference type="SMART" id="SM00174">
    <property type="entry name" value="RHO"/>
    <property type="match status" value="1"/>
</dbReference>
<dbReference type="PANTHER" id="PTHR24072">
    <property type="entry name" value="RHO FAMILY GTPASE"/>
    <property type="match status" value="1"/>
</dbReference>
<dbReference type="SMART" id="SM00173">
    <property type="entry name" value="RAS"/>
    <property type="match status" value="1"/>
</dbReference>
<evidence type="ECO:0000256" key="1">
    <source>
        <dbReference type="ARBA" id="ARBA00022741"/>
    </source>
</evidence>
<evidence type="ECO:0000256" key="2">
    <source>
        <dbReference type="ARBA" id="ARBA00023134"/>
    </source>
</evidence>
<keyword evidence="2" id="KW-0342">GTP-binding</keyword>
<dbReference type="PRINTS" id="PR00449">
    <property type="entry name" value="RASTRNSFRMNG"/>
</dbReference>
<dbReference type="PROSITE" id="PS51419">
    <property type="entry name" value="RAB"/>
    <property type="match status" value="1"/>
</dbReference>
<dbReference type="InParanoid" id="A0A1X7VWD7"/>
<organism evidence="3">
    <name type="scientific">Amphimedon queenslandica</name>
    <name type="common">Sponge</name>
    <dbReference type="NCBI Taxonomy" id="400682"/>
    <lineage>
        <taxon>Eukaryota</taxon>
        <taxon>Metazoa</taxon>
        <taxon>Porifera</taxon>
        <taxon>Demospongiae</taxon>
        <taxon>Heteroscleromorpha</taxon>
        <taxon>Haplosclerida</taxon>
        <taxon>Niphatidae</taxon>
        <taxon>Amphimedon</taxon>
    </lineage>
</organism>
<dbReference type="AlphaFoldDB" id="A0A1X7VWD7"/>
<dbReference type="EnsemblMetazoa" id="XM_019994137.1">
    <property type="protein sequence ID" value="XP_019849696.1"/>
    <property type="gene ID" value="LOC109580688"/>
</dbReference>
<dbReference type="STRING" id="400682.A0A1X7VWD7"/>
<dbReference type="PROSITE" id="PS51420">
    <property type="entry name" value="RHO"/>
    <property type="match status" value="1"/>
</dbReference>
<dbReference type="eggNOG" id="KOG0393">
    <property type="taxonomic scope" value="Eukaryota"/>
</dbReference>
<protein>
    <submittedName>
        <fullName evidence="3">Uncharacterized protein</fullName>
    </submittedName>
</protein>
<dbReference type="InterPro" id="IPR003578">
    <property type="entry name" value="Small_GTPase_Rho"/>
</dbReference>
<dbReference type="GO" id="GO:0007264">
    <property type="term" value="P:small GTPase-mediated signal transduction"/>
    <property type="evidence" value="ECO:0007669"/>
    <property type="project" value="InterPro"/>
</dbReference>
<dbReference type="Proteomes" id="UP000007879">
    <property type="component" value="Unassembled WGS sequence"/>
</dbReference>
<dbReference type="OrthoDB" id="8830751at2759"/>
<dbReference type="NCBIfam" id="TIGR00231">
    <property type="entry name" value="small_GTP"/>
    <property type="match status" value="1"/>
</dbReference>
<dbReference type="InterPro" id="IPR027417">
    <property type="entry name" value="P-loop_NTPase"/>
</dbReference>
<name>A0A1X7VWD7_AMPQE</name>
<dbReference type="SUPFAM" id="SSF52540">
    <property type="entry name" value="P-loop containing nucleoside triphosphate hydrolases"/>
    <property type="match status" value="1"/>
</dbReference>
<dbReference type="OMA" id="NWISTEQ"/>
<dbReference type="KEGG" id="aqu:109580688"/>
<dbReference type="Gene3D" id="3.40.50.300">
    <property type="entry name" value="P-loop containing nucleotide triphosphate hydrolases"/>
    <property type="match status" value="1"/>
</dbReference>
<dbReference type="GO" id="GO:0005525">
    <property type="term" value="F:GTP binding"/>
    <property type="evidence" value="ECO:0007669"/>
    <property type="project" value="UniProtKB-KW"/>
</dbReference>
<dbReference type="EnsemblMetazoa" id="Aqu2.1.44175_001">
    <property type="protein sequence ID" value="Aqu2.1.44175_001"/>
    <property type="gene ID" value="Aqu2.1.44175"/>
</dbReference>
<dbReference type="InterPro" id="IPR001806">
    <property type="entry name" value="Small_GTPase"/>
</dbReference>
<sequence>MIRAEGVVVGNYGVGKTSFLYAILNKQIPDKHVPTILESHCMTVKVKDDVDVELVFHDTPGSEDYAQFTQLSLARKADFVLLCFSLVIPASFDSIRNHWINEIRSKLPNVPVVLIGTQLDLRNKPEVVEDLVDCGTPAIDTETGQKLADEIGAIKYIECSAFIPTDTDKIKLAATQIAYECKKKNKKDKCVIL</sequence>